<dbReference type="GO" id="GO:0030154">
    <property type="term" value="P:cell differentiation"/>
    <property type="evidence" value="ECO:0007669"/>
    <property type="project" value="TreeGrafter"/>
</dbReference>
<evidence type="ECO:0000256" key="7">
    <source>
        <dbReference type="SAM" id="MobiDB-lite"/>
    </source>
</evidence>
<dbReference type="AlphaFoldDB" id="A0A0N4Y2F1"/>
<dbReference type="STRING" id="27835.A0A0N4Y2F1"/>
<keyword evidence="10" id="KW-1185">Reference proteome</keyword>
<dbReference type="InterPro" id="IPR009057">
    <property type="entry name" value="Homeodomain-like_sf"/>
</dbReference>
<dbReference type="SUPFAM" id="SSF46689">
    <property type="entry name" value="Homeodomain-like"/>
    <property type="match status" value="1"/>
</dbReference>
<evidence type="ECO:0000256" key="2">
    <source>
        <dbReference type="ARBA" id="ARBA00023125"/>
    </source>
</evidence>
<dbReference type="CDD" id="cd00086">
    <property type="entry name" value="homeodomain"/>
    <property type="match status" value="1"/>
</dbReference>
<dbReference type="PROSITE" id="PS00027">
    <property type="entry name" value="HOMEOBOX_1"/>
    <property type="match status" value="1"/>
</dbReference>
<dbReference type="InterPro" id="IPR050394">
    <property type="entry name" value="Homeobox_NK-like"/>
</dbReference>
<evidence type="ECO:0000256" key="3">
    <source>
        <dbReference type="ARBA" id="ARBA00023155"/>
    </source>
</evidence>
<keyword evidence="3 5" id="KW-0371">Homeobox</keyword>
<dbReference type="EMBL" id="UYSL01020218">
    <property type="protein sequence ID" value="VDL73478.1"/>
    <property type="molecule type" value="Genomic_DNA"/>
</dbReference>
<evidence type="ECO:0000256" key="5">
    <source>
        <dbReference type="PROSITE-ProRule" id="PRU00108"/>
    </source>
</evidence>
<dbReference type="GO" id="GO:0000978">
    <property type="term" value="F:RNA polymerase II cis-regulatory region sequence-specific DNA binding"/>
    <property type="evidence" value="ECO:0007669"/>
    <property type="project" value="TreeGrafter"/>
</dbReference>
<sequence>MESGSCSYPAAGILDELSWMQMPTSYYHYPMSTNTQVGYPVTIQPPLHYPNMANWYGYSTGMQTAGKYKKKRNLFTKLQLNMLQRRFAEKEHIRQPERDNFAHMIGLTGEQVKIWFQNQRYKRKHRESGSRNASTTGSSGANTSISSLSSPSPTDSPDTENHKLGCIQETPITQQVNISGPGVELNFQHTQNYSQMYWGPQKVMRWSGH</sequence>
<name>A0A0N4Y2F1_NIPBR</name>
<comment type="subcellular location">
    <subcellularLocation>
        <location evidence="1 5 6">Nucleus</location>
    </subcellularLocation>
</comment>
<proteinExistence type="predicted"/>
<dbReference type="OMA" id="PSMANCW"/>
<dbReference type="SMART" id="SM00389">
    <property type="entry name" value="HOX"/>
    <property type="match status" value="1"/>
</dbReference>
<organism evidence="11">
    <name type="scientific">Nippostrongylus brasiliensis</name>
    <name type="common">Rat hookworm</name>
    <dbReference type="NCBI Taxonomy" id="27835"/>
    <lineage>
        <taxon>Eukaryota</taxon>
        <taxon>Metazoa</taxon>
        <taxon>Ecdysozoa</taxon>
        <taxon>Nematoda</taxon>
        <taxon>Chromadorea</taxon>
        <taxon>Rhabditida</taxon>
        <taxon>Rhabditina</taxon>
        <taxon>Rhabditomorpha</taxon>
        <taxon>Strongyloidea</taxon>
        <taxon>Heligmosomidae</taxon>
        <taxon>Nippostrongylus</taxon>
    </lineage>
</organism>
<evidence type="ECO:0000313" key="9">
    <source>
        <dbReference type="EMBL" id="VDL73478.1"/>
    </source>
</evidence>
<evidence type="ECO:0000259" key="8">
    <source>
        <dbReference type="PROSITE" id="PS50071"/>
    </source>
</evidence>
<evidence type="ECO:0000313" key="10">
    <source>
        <dbReference type="Proteomes" id="UP000271162"/>
    </source>
</evidence>
<evidence type="ECO:0000256" key="1">
    <source>
        <dbReference type="ARBA" id="ARBA00004123"/>
    </source>
</evidence>
<dbReference type="WBParaSite" id="NBR_0000988801-mRNA-1">
    <property type="protein sequence ID" value="NBR_0000988801-mRNA-1"/>
    <property type="gene ID" value="NBR_0000988801"/>
</dbReference>
<reference evidence="9 10" key="2">
    <citation type="submission" date="2018-11" db="EMBL/GenBank/DDBJ databases">
        <authorList>
            <consortium name="Pathogen Informatics"/>
        </authorList>
    </citation>
    <scope>NUCLEOTIDE SEQUENCE [LARGE SCALE GENOMIC DNA]</scope>
</reference>
<dbReference type="GO" id="GO:0005634">
    <property type="term" value="C:nucleus"/>
    <property type="evidence" value="ECO:0007669"/>
    <property type="project" value="UniProtKB-SubCell"/>
</dbReference>
<dbReference type="InterPro" id="IPR017970">
    <property type="entry name" value="Homeobox_CS"/>
</dbReference>
<dbReference type="InterPro" id="IPR001356">
    <property type="entry name" value="HD"/>
</dbReference>
<evidence type="ECO:0000313" key="11">
    <source>
        <dbReference type="WBParaSite" id="NBR_0000988801-mRNA-1"/>
    </source>
</evidence>
<reference evidence="11" key="1">
    <citation type="submission" date="2017-02" db="UniProtKB">
        <authorList>
            <consortium name="WormBaseParasite"/>
        </authorList>
    </citation>
    <scope>IDENTIFICATION</scope>
</reference>
<evidence type="ECO:0000256" key="4">
    <source>
        <dbReference type="ARBA" id="ARBA00023242"/>
    </source>
</evidence>
<feature type="compositionally biased region" description="Low complexity" evidence="7">
    <location>
        <begin position="132"/>
        <end position="156"/>
    </location>
</feature>
<evidence type="ECO:0000256" key="6">
    <source>
        <dbReference type="RuleBase" id="RU000682"/>
    </source>
</evidence>
<dbReference type="PANTHER" id="PTHR24340:SF82">
    <property type="entry name" value="HOMEOBOX PROTEIN VND"/>
    <property type="match status" value="1"/>
</dbReference>
<accession>A0A0N4Y2F1</accession>
<dbReference type="Pfam" id="PF00046">
    <property type="entry name" value="Homeodomain"/>
    <property type="match status" value="1"/>
</dbReference>
<dbReference type="PROSITE" id="PS50071">
    <property type="entry name" value="HOMEOBOX_2"/>
    <property type="match status" value="1"/>
</dbReference>
<keyword evidence="4 5" id="KW-0539">Nucleus</keyword>
<dbReference type="PANTHER" id="PTHR24340">
    <property type="entry name" value="HOMEOBOX PROTEIN NKX"/>
    <property type="match status" value="1"/>
</dbReference>
<feature type="domain" description="Homeobox" evidence="8">
    <location>
        <begin position="66"/>
        <end position="126"/>
    </location>
</feature>
<protein>
    <submittedName>
        <fullName evidence="11">Homeobox domain-containing protein</fullName>
    </submittedName>
</protein>
<dbReference type="GO" id="GO:0000981">
    <property type="term" value="F:DNA-binding transcription factor activity, RNA polymerase II-specific"/>
    <property type="evidence" value="ECO:0007669"/>
    <property type="project" value="InterPro"/>
</dbReference>
<feature type="DNA-binding region" description="Homeobox" evidence="5">
    <location>
        <begin position="68"/>
        <end position="127"/>
    </location>
</feature>
<gene>
    <name evidence="9" type="ORF">NBR_LOCUS9889</name>
</gene>
<dbReference type="Gene3D" id="1.10.10.60">
    <property type="entry name" value="Homeodomain-like"/>
    <property type="match status" value="1"/>
</dbReference>
<feature type="region of interest" description="Disordered" evidence="7">
    <location>
        <begin position="122"/>
        <end position="163"/>
    </location>
</feature>
<keyword evidence="2 5" id="KW-0238">DNA-binding</keyword>
<dbReference type="Proteomes" id="UP000271162">
    <property type="component" value="Unassembled WGS sequence"/>
</dbReference>